<protein>
    <submittedName>
        <fullName evidence="1">Uncharacterized protein</fullName>
    </submittedName>
</protein>
<organism evidence="1 2">
    <name type="scientific">Saccharomyces cerevisiae (strain AWRI1631)</name>
    <name type="common">Baker's yeast</name>
    <dbReference type="NCBI Taxonomy" id="545124"/>
    <lineage>
        <taxon>Eukaryota</taxon>
        <taxon>Fungi</taxon>
        <taxon>Dikarya</taxon>
        <taxon>Ascomycota</taxon>
        <taxon>Saccharomycotina</taxon>
        <taxon>Saccharomycetes</taxon>
        <taxon>Saccharomycetales</taxon>
        <taxon>Saccharomycetaceae</taxon>
        <taxon>Saccharomyces</taxon>
    </lineage>
</organism>
<dbReference type="Proteomes" id="UP000008988">
    <property type="component" value="Unassembled WGS sequence"/>
</dbReference>
<accession>B5VJH3</accession>
<dbReference type="AlphaFoldDB" id="B5VJH3"/>
<sequence>MTEFFVYWFACVANWYIFPEYQQRKASLMPTLILWRI</sequence>
<dbReference type="EMBL" id="ABSV01001007">
    <property type="protein sequence ID" value="EDZ71921.1"/>
    <property type="molecule type" value="Genomic_DNA"/>
</dbReference>
<gene>
    <name evidence="1" type="ORF">AWRI1631_74540</name>
</gene>
<proteinExistence type="predicted"/>
<reference evidence="1 2" key="1">
    <citation type="journal article" date="2008" name="FEMS Yeast Res.">
        <title>Comparative genome analysis of a Saccharomyces cerevisiae wine strain.</title>
        <authorList>
            <person name="Borneman A.R."/>
            <person name="Forgan A.H."/>
            <person name="Pretorius I.S."/>
            <person name="Chambers P.J."/>
        </authorList>
    </citation>
    <scope>NUCLEOTIDE SEQUENCE [LARGE SCALE GENOMIC DNA]</scope>
    <source>
        <strain evidence="1 2">AWRI1631</strain>
    </source>
</reference>
<name>B5VJH3_YEAS6</name>
<comment type="caution">
    <text evidence="1">The sequence shown here is derived from an EMBL/GenBank/DDBJ whole genome shotgun (WGS) entry which is preliminary data.</text>
</comment>
<evidence type="ECO:0000313" key="2">
    <source>
        <dbReference type="Proteomes" id="UP000008988"/>
    </source>
</evidence>
<evidence type="ECO:0000313" key="1">
    <source>
        <dbReference type="EMBL" id="EDZ71921.1"/>
    </source>
</evidence>